<keyword evidence="2" id="KW-0472">Membrane</keyword>
<dbReference type="RefSeq" id="XP_024730584.1">
    <property type="nucleotide sequence ID" value="XM_024881412.1"/>
</dbReference>
<feature type="compositionally biased region" description="Pro residues" evidence="1">
    <location>
        <begin position="1"/>
        <end position="14"/>
    </location>
</feature>
<dbReference type="InParanoid" id="A0A2J6SSF9"/>
<gene>
    <name evidence="3" type="ORF">K444DRAFT_618861</name>
</gene>
<evidence type="ECO:0000256" key="2">
    <source>
        <dbReference type="SAM" id="Phobius"/>
    </source>
</evidence>
<evidence type="ECO:0000313" key="3">
    <source>
        <dbReference type="EMBL" id="PMD53680.1"/>
    </source>
</evidence>
<accession>A0A2J6SSF9</accession>
<sequence length="142" mass="15433">MSTTAPPTPGPKPPVTFSSPESANTVTLSTTAVGPSSSTFITSTISSAAAISTHTPYSQPQPDPYHLNAANYIVVPVIGMVAILLAGSWYFIRRRRLILKQKRIAKEESAMTIAEKEVSRQRRRDKMRNQGNNDDAAMRGTT</sequence>
<dbReference type="OrthoDB" id="3556244at2759"/>
<name>A0A2J6SSF9_9HELO</name>
<evidence type="ECO:0000256" key="1">
    <source>
        <dbReference type="SAM" id="MobiDB-lite"/>
    </source>
</evidence>
<organism evidence="3 4">
    <name type="scientific">Hyaloscypha bicolor E</name>
    <dbReference type="NCBI Taxonomy" id="1095630"/>
    <lineage>
        <taxon>Eukaryota</taxon>
        <taxon>Fungi</taxon>
        <taxon>Dikarya</taxon>
        <taxon>Ascomycota</taxon>
        <taxon>Pezizomycotina</taxon>
        <taxon>Leotiomycetes</taxon>
        <taxon>Helotiales</taxon>
        <taxon>Hyaloscyphaceae</taxon>
        <taxon>Hyaloscypha</taxon>
        <taxon>Hyaloscypha bicolor</taxon>
    </lineage>
</organism>
<feature type="transmembrane region" description="Helical" evidence="2">
    <location>
        <begin position="69"/>
        <end position="92"/>
    </location>
</feature>
<dbReference type="Proteomes" id="UP000235371">
    <property type="component" value="Unassembled WGS sequence"/>
</dbReference>
<keyword evidence="4" id="KW-1185">Reference proteome</keyword>
<feature type="region of interest" description="Disordered" evidence="1">
    <location>
        <begin position="1"/>
        <end position="23"/>
    </location>
</feature>
<proteinExistence type="predicted"/>
<keyword evidence="2" id="KW-0812">Transmembrane</keyword>
<keyword evidence="2" id="KW-1133">Transmembrane helix</keyword>
<reference evidence="3 4" key="1">
    <citation type="submission" date="2016-04" db="EMBL/GenBank/DDBJ databases">
        <title>A degradative enzymes factory behind the ericoid mycorrhizal symbiosis.</title>
        <authorList>
            <consortium name="DOE Joint Genome Institute"/>
            <person name="Martino E."/>
            <person name="Morin E."/>
            <person name="Grelet G."/>
            <person name="Kuo A."/>
            <person name="Kohler A."/>
            <person name="Daghino S."/>
            <person name="Barry K."/>
            <person name="Choi C."/>
            <person name="Cichocki N."/>
            <person name="Clum A."/>
            <person name="Copeland A."/>
            <person name="Hainaut M."/>
            <person name="Haridas S."/>
            <person name="Labutti K."/>
            <person name="Lindquist E."/>
            <person name="Lipzen A."/>
            <person name="Khouja H.-R."/>
            <person name="Murat C."/>
            <person name="Ohm R."/>
            <person name="Olson A."/>
            <person name="Spatafora J."/>
            <person name="Veneault-Fourrey C."/>
            <person name="Henrissat B."/>
            <person name="Grigoriev I."/>
            <person name="Martin F."/>
            <person name="Perotto S."/>
        </authorList>
    </citation>
    <scope>NUCLEOTIDE SEQUENCE [LARGE SCALE GENOMIC DNA]</scope>
    <source>
        <strain evidence="3 4">E</strain>
    </source>
</reference>
<dbReference type="GeneID" id="36589489"/>
<dbReference type="AlphaFoldDB" id="A0A2J6SSF9"/>
<evidence type="ECO:0000313" key="4">
    <source>
        <dbReference type="Proteomes" id="UP000235371"/>
    </source>
</evidence>
<dbReference type="EMBL" id="KZ613871">
    <property type="protein sequence ID" value="PMD53680.1"/>
    <property type="molecule type" value="Genomic_DNA"/>
</dbReference>
<protein>
    <submittedName>
        <fullName evidence="3">Uncharacterized protein</fullName>
    </submittedName>
</protein>
<feature type="region of interest" description="Disordered" evidence="1">
    <location>
        <begin position="116"/>
        <end position="142"/>
    </location>
</feature>